<organism evidence="4 5">
    <name type="scientific">Streptomyces spinosisporus</name>
    <dbReference type="NCBI Taxonomy" id="2927582"/>
    <lineage>
        <taxon>Bacteria</taxon>
        <taxon>Bacillati</taxon>
        <taxon>Actinomycetota</taxon>
        <taxon>Actinomycetes</taxon>
        <taxon>Kitasatosporales</taxon>
        <taxon>Streptomycetaceae</taxon>
        <taxon>Streptomyces</taxon>
    </lineage>
</organism>
<dbReference type="SUPFAM" id="SSF50998">
    <property type="entry name" value="Quinoprotein alcohol dehydrogenase-like"/>
    <property type="match status" value="1"/>
</dbReference>
<feature type="transmembrane region" description="Helical" evidence="2">
    <location>
        <begin position="121"/>
        <end position="142"/>
    </location>
</feature>
<keyword evidence="5" id="KW-1185">Reference proteome</keyword>
<dbReference type="InterPro" id="IPR015943">
    <property type="entry name" value="WD40/YVTN_repeat-like_dom_sf"/>
</dbReference>
<feature type="compositionally biased region" description="Low complexity" evidence="1">
    <location>
        <begin position="44"/>
        <end position="100"/>
    </location>
</feature>
<feature type="domain" description="Pyrrolo-quinoline quinone repeat" evidence="3">
    <location>
        <begin position="211"/>
        <end position="330"/>
    </location>
</feature>
<evidence type="ECO:0000313" key="5">
    <source>
        <dbReference type="Proteomes" id="UP001165270"/>
    </source>
</evidence>
<comment type="caution">
    <text evidence="4">The sequence shown here is derived from an EMBL/GenBank/DDBJ whole genome shotgun (WGS) entry which is preliminary data.</text>
</comment>
<proteinExistence type="predicted"/>
<dbReference type="EMBL" id="JALDAX010000005">
    <property type="protein sequence ID" value="MCI3241074.1"/>
    <property type="molecule type" value="Genomic_DNA"/>
</dbReference>
<keyword evidence="2" id="KW-0472">Membrane</keyword>
<reference evidence="4" key="1">
    <citation type="submission" date="2022-03" db="EMBL/GenBank/DDBJ databases">
        <title>Streptomyces 7R015 and 7R016 isolated from Barleria lupulina in Thailand.</title>
        <authorList>
            <person name="Kanchanasin P."/>
            <person name="Phongsopitanun W."/>
            <person name="Tanasupawat S."/>
        </authorList>
    </citation>
    <scope>NUCLEOTIDE SEQUENCE</scope>
    <source>
        <strain evidence="4">7R016</strain>
    </source>
</reference>
<dbReference type="Pfam" id="PF13360">
    <property type="entry name" value="PQQ_2"/>
    <property type="match status" value="1"/>
</dbReference>
<evidence type="ECO:0000256" key="1">
    <source>
        <dbReference type="SAM" id="MobiDB-lite"/>
    </source>
</evidence>
<keyword evidence="2" id="KW-1133">Transmembrane helix</keyword>
<feature type="region of interest" description="Disordered" evidence="1">
    <location>
        <begin position="142"/>
        <end position="185"/>
    </location>
</feature>
<sequence length="595" mass="61944">MTQPPPPPPNQPPQQGGFGPPQDPPPSLDKPGAPQPPPTPPQQPGFGAPQQPGYGYPQAPQAPQTPPGYGYPNQQPNQPNPYAQSPNPYGQQPGYGYPQGTMPLQPQPAPPAGRKGINAQLAIIVSAVVAIALIVGGGIWYANSGKGDDKKDDTASSSGGTGGKDGKGDTGGTSTKGEEKVPSDPASHVLYQVPEPKVDDSTVVSGSWLTDKAYVKAGVAEINGYDPDKGTKLWTIKLSGPVCEASSHTTSDNKTAVVYQPKMPAKNSSAGCSKVSAIDLNAGKMLWTKSVNSGDRPISLDNVTVSANTVAAGSTSGGAAWDITSGKSLWAPKPTDTCYDAGYGGGEKLVAVRKCGSYDQRQLHIQTIDPKSGKVISEYKMTSGIEYASVVSTNPLVVAADVGDSAGDGSGISDFFSIDNKTGKLITRISAPGDQFAAKCDGITKIEACTGLAVGKDRLYVPTEEHDGTGEYSQTNEIVAFDLATGKQTGQRADAGDGYTIYPLRMDGANVIAYKRPPYDKGGQVVSIDGGSFKETKLLENPATEQVRDAETSMSPEYSELLYSQGHLYMSGVYADKPSGAGDKEYLAIAFGTGA</sequence>
<gene>
    <name evidence="4" type="ORF">MQN93_15255</name>
</gene>
<accession>A0ABS9XG56</accession>
<dbReference type="RefSeq" id="WP_242709889.1">
    <property type="nucleotide sequence ID" value="NZ_JALDAX010000005.1"/>
</dbReference>
<feature type="compositionally biased region" description="Pro residues" evidence="1">
    <location>
        <begin position="1"/>
        <end position="12"/>
    </location>
</feature>
<dbReference type="InterPro" id="IPR011047">
    <property type="entry name" value="Quinoprotein_ADH-like_sf"/>
</dbReference>
<evidence type="ECO:0000256" key="2">
    <source>
        <dbReference type="SAM" id="Phobius"/>
    </source>
</evidence>
<feature type="region of interest" description="Disordered" evidence="1">
    <location>
        <begin position="1"/>
        <end position="113"/>
    </location>
</feature>
<dbReference type="InterPro" id="IPR002372">
    <property type="entry name" value="PQQ_rpt_dom"/>
</dbReference>
<keyword evidence="2" id="KW-0812">Transmembrane</keyword>
<dbReference type="Gene3D" id="2.130.10.10">
    <property type="entry name" value="YVTN repeat-like/Quinoprotein amine dehydrogenase"/>
    <property type="match status" value="1"/>
</dbReference>
<dbReference type="Proteomes" id="UP001165270">
    <property type="component" value="Unassembled WGS sequence"/>
</dbReference>
<evidence type="ECO:0000259" key="3">
    <source>
        <dbReference type="Pfam" id="PF13360"/>
    </source>
</evidence>
<protein>
    <submittedName>
        <fullName evidence="4">PQQ-binding-like beta-propeller repeat protein</fullName>
    </submittedName>
</protein>
<feature type="compositionally biased region" description="Pro residues" evidence="1">
    <location>
        <begin position="21"/>
        <end position="43"/>
    </location>
</feature>
<name>A0ABS9XG56_9ACTN</name>
<evidence type="ECO:0000313" key="4">
    <source>
        <dbReference type="EMBL" id="MCI3241074.1"/>
    </source>
</evidence>